<dbReference type="InterPro" id="IPR003754">
    <property type="entry name" value="4pyrrol_synth_uPrphyn_synth"/>
</dbReference>
<dbReference type="GO" id="GO:0004852">
    <property type="term" value="F:uroporphyrinogen-III synthase activity"/>
    <property type="evidence" value="ECO:0007669"/>
    <property type="project" value="InterPro"/>
</dbReference>
<accession>A0A1C0APR3</accession>
<evidence type="ECO:0000256" key="1">
    <source>
        <dbReference type="ARBA" id="ARBA00023125"/>
    </source>
</evidence>
<dbReference type="Gene3D" id="1.10.10.10">
    <property type="entry name" value="Winged helix-like DNA-binding domain superfamily/Winged helix DNA-binding domain"/>
    <property type="match status" value="1"/>
</dbReference>
<keyword evidence="3" id="KW-1185">Reference proteome</keyword>
<protein>
    <submittedName>
        <fullName evidence="2">Uroporphyrinogen-III synthase</fullName>
    </submittedName>
</protein>
<dbReference type="PROSITE" id="PS51755">
    <property type="entry name" value="OMPR_PHOB"/>
    <property type="match status" value="1"/>
</dbReference>
<comment type="caution">
    <text evidence="2">The sequence shown here is derived from an EMBL/GenBank/DDBJ whole genome shotgun (WGS) entry which is preliminary data.</text>
</comment>
<dbReference type="SUPFAM" id="SSF69618">
    <property type="entry name" value="HemD-like"/>
    <property type="match status" value="1"/>
</dbReference>
<reference evidence="3" key="1">
    <citation type="submission" date="2016-07" db="EMBL/GenBank/DDBJ databases">
        <authorList>
            <person name="Florea S."/>
            <person name="Webb J.S."/>
            <person name="Jaromczyk J."/>
            <person name="Schardl C.L."/>
        </authorList>
    </citation>
    <scope>NUCLEOTIDE SEQUENCE [LARGE SCALE GENOMIC DNA]</scope>
    <source>
        <strain evidence="3">IPBSL-7</strain>
    </source>
</reference>
<dbReference type="InterPro" id="IPR036108">
    <property type="entry name" value="4pyrrol_syn_uPrphyn_synt_sf"/>
</dbReference>
<dbReference type="CDD" id="cd00383">
    <property type="entry name" value="trans_reg_C"/>
    <property type="match status" value="1"/>
</dbReference>
<dbReference type="Proteomes" id="UP000093501">
    <property type="component" value="Unassembled WGS sequence"/>
</dbReference>
<sequence>MDGPAAGAPGATTLAGCRVVLTAKRRASELASALERRGAEVLRAPILSIVPHADDELLIAQTAALIADPPDAVVATTGVGFRGWMDAADAAGCADELLAVLRRARIIARGPKAQGAVHGSGLTADWVADSETAAEIKELFADEGAAGLHIAVQHHGSGSDGIDELLTGLGARVTSLVVYRWGPSPDPEAVSRAVGLVAGAEVDAVAFTSAQGVVEFLSACEREGLRDEVIAAMAGPVLPATVGPVTAAPLVELGLSPLVPDRYRLGALVRELSAALNDRSPSDVVTPSGVLRLRRAAAALDGRALPLSQVQLAVLRALVSAEGGVVSREDILALLPGCSNDPHAAEVAVARLRDSMGDRSLVRTVPRRGYRLEVSA</sequence>
<name>A0A1C0APR3_9ACTN</name>
<dbReference type="PANTHER" id="PTHR40082:SF1">
    <property type="entry name" value="BLR5956 PROTEIN"/>
    <property type="match status" value="1"/>
</dbReference>
<dbReference type="GO" id="GO:0006780">
    <property type="term" value="P:uroporphyrinogen III biosynthetic process"/>
    <property type="evidence" value="ECO:0007669"/>
    <property type="project" value="InterPro"/>
</dbReference>
<dbReference type="EMBL" id="MBQD01000011">
    <property type="protein sequence ID" value="OCL36316.1"/>
    <property type="molecule type" value="Genomic_DNA"/>
</dbReference>
<dbReference type="InterPro" id="IPR039793">
    <property type="entry name" value="UROS/Hem4"/>
</dbReference>
<dbReference type="Pfam" id="PF00486">
    <property type="entry name" value="Trans_reg_C"/>
    <property type="match status" value="1"/>
</dbReference>
<dbReference type="NCBIfam" id="NF005568">
    <property type="entry name" value="PRK07239.1"/>
    <property type="match status" value="1"/>
</dbReference>
<dbReference type="GO" id="GO:0003677">
    <property type="term" value="F:DNA binding"/>
    <property type="evidence" value="ECO:0007669"/>
    <property type="project" value="UniProtKB-UniRule"/>
</dbReference>
<keyword evidence="1" id="KW-0238">DNA-binding</keyword>
<dbReference type="InterPro" id="IPR036388">
    <property type="entry name" value="WH-like_DNA-bd_sf"/>
</dbReference>
<dbReference type="GO" id="GO:0006355">
    <property type="term" value="P:regulation of DNA-templated transcription"/>
    <property type="evidence" value="ECO:0007669"/>
    <property type="project" value="InterPro"/>
</dbReference>
<dbReference type="AlphaFoldDB" id="A0A1C0APR3"/>
<dbReference type="InterPro" id="IPR001867">
    <property type="entry name" value="OmpR/PhoB-type_DNA-bd"/>
</dbReference>
<dbReference type="GO" id="GO:0000160">
    <property type="term" value="P:phosphorelay signal transduction system"/>
    <property type="evidence" value="ECO:0007669"/>
    <property type="project" value="InterPro"/>
</dbReference>
<dbReference type="InterPro" id="IPR016032">
    <property type="entry name" value="Sig_transdc_resp-reg_C-effctor"/>
</dbReference>
<dbReference type="SUPFAM" id="SSF46894">
    <property type="entry name" value="C-terminal effector domain of the bipartite response regulators"/>
    <property type="match status" value="1"/>
</dbReference>
<dbReference type="Pfam" id="PF02602">
    <property type="entry name" value="HEM4"/>
    <property type="match status" value="1"/>
</dbReference>
<dbReference type="CDD" id="cd06578">
    <property type="entry name" value="HemD"/>
    <property type="match status" value="1"/>
</dbReference>
<dbReference type="PANTHER" id="PTHR40082">
    <property type="entry name" value="BLR5956 PROTEIN"/>
    <property type="match status" value="1"/>
</dbReference>
<proteinExistence type="predicted"/>
<gene>
    <name evidence="2" type="ORF">BCR15_00060</name>
</gene>
<organism evidence="2 3">
    <name type="scientific">Tessaracoccus lapidicaptus</name>
    <dbReference type="NCBI Taxonomy" id="1427523"/>
    <lineage>
        <taxon>Bacteria</taxon>
        <taxon>Bacillati</taxon>
        <taxon>Actinomycetota</taxon>
        <taxon>Actinomycetes</taxon>
        <taxon>Propionibacteriales</taxon>
        <taxon>Propionibacteriaceae</taxon>
        <taxon>Tessaracoccus</taxon>
    </lineage>
</organism>
<evidence type="ECO:0000313" key="2">
    <source>
        <dbReference type="EMBL" id="OCL36316.1"/>
    </source>
</evidence>
<dbReference type="SMART" id="SM00862">
    <property type="entry name" value="Trans_reg_C"/>
    <property type="match status" value="1"/>
</dbReference>
<dbReference type="RefSeq" id="WP_068750447.1">
    <property type="nucleotide sequence ID" value="NZ_LR214441.1"/>
</dbReference>
<dbReference type="Gene3D" id="3.40.50.10090">
    <property type="match status" value="2"/>
</dbReference>
<evidence type="ECO:0000313" key="3">
    <source>
        <dbReference type="Proteomes" id="UP000093501"/>
    </source>
</evidence>